<organism evidence="10 11">
    <name type="scientific">Genlisea aurea</name>
    <dbReference type="NCBI Taxonomy" id="192259"/>
    <lineage>
        <taxon>Eukaryota</taxon>
        <taxon>Viridiplantae</taxon>
        <taxon>Streptophyta</taxon>
        <taxon>Embryophyta</taxon>
        <taxon>Tracheophyta</taxon>
        <taxon>Spermatophyta</taxon>
        <taxon>Magnoliopsida</taxon>
        <taxon>eudicotyledons</taxon>
        <taxon>Gunneridae</taxon>
        <taxon>Pentapetalae</taxon>
        <taxon>asterids</taxon>
        <taxon>lamiids</taxon>
        <taxon>Lamiales</taxon>
        <taxon>Lentibulariaceae</taxon>
        <taxon>Genlisea</taxon>
    </lineage>
</organism>
<dbReference type="SUPFAM" id="SSF52540">
    <property type="entry name" value="P-loop containing nucleoside triphosphate hydrolases"/>
    <property type="match status" value="1"/>
</dbReference>
<dbReference type="AlphaFoldDB" id="S8C3E8"/>
<dbReference type="PRINTS" id="PR00328">
    <property type="entry name" value="SAR1GTPBP"/>
</dbReference>
<evidence type="ECO:0000256" key="1">
    <source>
        <dbReference type="ARBA" id="ARBA00010290"/>
    </source>
</evidence>
<keyword evidence="4" id="KW-0931">ER-Golgi transport</keyword>
<dbReference type="GO" id="GO:0005525">
    <property type="term" value="F:GTP binding"/>
    <property type="evidence" value="ECO:0007669"/>
    <property type="project" value="UniProtKB-KW"/>
</dbReference>
<keyword evidence="3 7" id="KW-0547">Nucleotide-binding</keyword>
<keyword evidence="8" id="KW-0460">Magnesium</keyword>
<keyword evidence="5" id="KW-0813">Transport</keyword>
<keyword evidence="8" id="KW-0479">Metal-binding</keyword>
<keyword evidence="5" id="KW-0653">Protein transport</keyword>
<dbReference type="CDD" id="cd04153">
    <property type="entry name" value="Arl5_Arl8"/>
    <property type="match status" value="1"/>
</dbReference>
<reference evidence="10 11" key="1">
    <citation type="journal article" date="2013" name="BMC Genomics">
        <title>The miniature genome of a carnivorous plant Genlisea aurea contains a low number of genes and short non-coding sequences.</title>
        <authorList>
            <person name="Leushkin E.V."/>
            <person name="Sutormin R.A."/>
            <person name="Nabieva E.R."/>
            <person name="Penin A.A."/>
            <person name="Kondrashov A.S."/>
            <person name="Logacheva M.D."/>
        </authorList>
    </citation>
    <scope>NUCLEOTIDE SEQUENCE [LARGE SCALE GENOMIC DNA]</scope>
</reference>
<comment type="similarity">
    <text evidence="1 9">Belongs to the small GTPase superfamily. Arf family.</text>
</comment>
<evidence type="ECO:0008006" key="12">
    <source>
        <dbReference type="Google" id="ProtNLM"/>
    </source>
</evidence>
<feature type="binding site" evidence="7">
    <location>
        <begin position="126"/>
        <end position="129"/>
    </location>
    <ligand>
        <name>GTP</name>
        <dbReference type="ChEBI" id="CHEBI:37565"/>
    </ligand>
</feature>
<dbReference type="Gene3D" id="3.40.50.300">
    <property type="entry name" value="P-loop containing nucleotide triphosphate hydrolases"/>
    <property type="match status" value="1"/>
</dbReference>
<keyword evidence="11" id="KW-1185">Reference proteome</keyword>
<gene>
    <name evidence="10" type="ORF">M569_13610</name>
</gene>
<evidence type="ECO:0000256" key="3">
    <source>
        <dbReference type="ARBA" id="ARBA00022741"/>
    </source>
</evidence>
<dbReference type="GO" id="GO:0015031">
    <property type="term" value="P:protein transport"/>
    <property type="evidence" value="ECO:0007669"/>
    <property type="project" value="UniProtKB-KW"/>
</dbReference>
<evidence type="ECO:0000256" key="8">
    <source>
        <dbReference type="PIRSR" id="PIRSR606689-2"/>
    </source>
</evidence>
<evidence type="ECO:0000256" key="5">
    <source>
        <dbReference type="ARBA" id="ARBA00022927"/>
    </source>
</evidence>
<feature type="binding site" evidence="8">
    <location>
        <position position="31"/>
    </location>
    <ligand>
        <name>Mg(2+)</name>
        <dbReference type="ChEBI" id="CHEBI:18420"/>
    </ligand>
</feature>
<dbReference type="PROSITE" id="PS51417">
    <property type="entry name" value="ARF"/>
    <property type="match status" value="1"/>
</dbReference>
<keyword evidence="6 7" id="KW-0342">GTP-binding</keyword>
<keyword evidence="2" id="KW-0449">Lipoprotein</keyword>
<sequence length="177" mass="19745">MGALMSKLWYLLFPSKEYKIVVVGLDNAGKTTTLYKLHLGDVVTTYPTVGSNVEEVIYNNITFEVWDVGGQEGLRSSWAAYYRGSHAVVVVIDSGDRERICVMKEELFELLRHEDLRNAAVLVFANKQDLKGAMTPAEITEALALHGIKNHDWHIQPCSALTGDGLYDGMGWIAERV</sequence>
<feature type="binding site" evidence="8">
    <location>
        <position position="48"/>
    </location>
    <ligand>
        <name>Mg(2+)</name>
        <dbReference type="ChEBI" id="CHEBI:18420"/>
    </ligand>
</feature>
<feature type="non-terminal residue" evidence="10">
    <location>
        <position position="177"/>
    </location>
</feature>
<evidence type="ECO:0000256" key="7">
    <source>
        <dbReference type="PIRSR" id="PIRSR606689-1"/>
    </source>
</evidence>
<dbReference type="InterPro" id="IPR024156">
    <property type="entry name" value="Small_GTPase_ARF"/>
</dbReference>
<evidence type="ECO:0000256" key="4">
    <source>
        <dbReference type="ARBA" id="ARBA00022892"/>
    </source>
</evidence>
<evidence type="ECO:0000256" key="6">
    <source>
        <dbReference type="ARBA" id="ARBA00023134"/>
    </source>
</evidence>
<proteinExistence type="inferred from homology"/>
<dbReference type="PROSITE" id="PS51419">
    <property type="entry name" value="RAB"/>
    <property type="match status" value="1"/>
</dbReference>
<dbReference type="SMART" id="SM00177">
    <property type="entry name" value="ARF"/>
    <property type="match status" value="1"/>
</dbReference>
<evidence type="ECO:0000313" key="11">
    <source>
        <dbReference type="Proteomes" id="UP000015453"/>
    </source>
</evidence>
<evidence type="ECO:0000256" key="2">
    <source>
        <dbReference type="ARBA" id="ARBA00022707"/>
    </source>
</evidence>
<dbReference type="GO" id="GO:0046872">
    <property type="term" value="F:metal ion binding"/>
    <property type="evidence" value="ECO:0007669"/>
    <property type="project" value="UniProtKB-KW"/>
</dbReference>
<evidence type="ECO:0000313" key="10">
    <source>
        <dbReference type="EMBL" id="EPS61189.1"/>
    </source>
</evidence>
<dbReference type="PANTHER" id="PTHR11711">
    <property type="entry name" value="ADP RIBOSYLATION FACTOR-RELATED"/>
    <property type="match status" value="1"/>
</dbReference>
<dbReference type="EMBL" id="AUSU01007026">
    <property type="protein sequence ID" value="EPS61189.1"/>
    <property type="molecule type" value="Genomic_DNA"/>
</dbReference>
<dbReference type="InterPro" id="IPR005225">
    <property type="entry name" value="Small_GTP-bd"/>
</dbReference>
<dbReference type="SMART" id="SM00175">
    <property type="entry name" value="RAB"/>
    <property type="match status" value="1"/>
</dbReference>
<dbReference type="GO" id="GO:0003924">
    <property type="term" value="F:GTPase activity"/>
    <property type="evidence" value="ECO:0007669"/>
    <property type="project" value="InterPro"/>
</dbReference>
<dbReference type="InterPro" id="IPR027417">
    <property type="entry name" value="P-loop_NTPase"/>
</dbReference>
<comment type="caution">
    <text evidence="10">The sequence shown here is derived from an EMBL/GenBank/DDBJ whole genome shotgun (WGS) entry which is preliminary data.</text>
</comment>
<feature type="binding site" evidence="7">
    <location>
        <position position="70"/>
    </location>
    <ligand>
        <name>GTP</name>
        <dbReference type="ChEBI" id="CHEBI:37565"/>
    </ligand>
</feature>
<dbReference type="Pfam" id="PF00025">
    <property type="entry name" value="Arf"/>
    <property type="match status" value="1"/>
</dbReference>
<evidence type="ECO:0000256" key="9">
    <source>
        <dbReference type="RuleBase" id="RU003925"/>
    </source>
</evidence>
<dbReference type="SMART" id="SM00178">
    <property type="entry name" value="SAR"/>
    <property type="match status" value="1"/>
</dbReference>
<dbReference type="Proteomes" id="UP000015453">
    <property type="component" value="Unassembled WGS sequence"/>
</dbReference>
<dbReference type="GO" id="GO:0016192">
    <property type="term" value="P:vesicle-mediated transport"/>
    <property type="evidence" value="ECO:0007669"/>
    <property type="project" value="UniProtKB-KW"/>
</dbReference>
<protein>
    <recommendedName>
        <fullName evidence="12">ADP-ribosylation factor</fullName>
    </recommendedName>
</protein>
<dbReference type="FunFam" id="3.40.50.300:FF:000728">
    <property type="entry name" value="ADP-ribosylation factor-like protein 5"/>
    <property type="match status" value="1"/>
</dbReference>
<name>S8C3E8_9LAMI</name>
<dbReference type="InterPro" id="IPR006689">
    <property type="entry name" value="Small_GTPase_ARF/SAR"/>
</dbReference>
<dbReference type="NCBIfam" id="TIGR00231">
    <property type="entry name" value="small_GTP"/>
    <property type="match status" value="1"/>
</dbReference>
<keyword evidence="2" id="KW-0519">Myristate</keyword>
<accession>S8C3E8</accession>
<feature type="binding site" evidence="7">
    <location>
        <begin position="24"/>
        <end position="31"/>
    </location>
    <ligand>
        <name>GTP</name>
        <dbReference type="ChEBI" id="CHEBI:37565"/>
    </ligand>
</feature>
<dbReference type="OrthoDB" id="2011769at2759"/>